<dbReference type="AlphaFoldDB" id="W8VIH0"/>
<organism evidence="1 2">
    <name type="scientific">Klebsiella pneumoniae 30684/NJST258_2</name>
    <dbReference type="NCBI Taxonomy" id="1420013"/>
    <lineage>
        <taxon>Bacteria</taxon>
        <taxon>Pseudomonadati</taxon>
        <taxon>Pseudomonadota</taxon>
        <taxon>Gammaproteobacteria</taxon>
        <taxon>Enterobacterales</taxon>
        <taxon>Enterobacteriaceae</taxon>
        <taxon>Klebsiella/Raoultella group</taxon>
        <taxon>Klebsiella</taxon>
        <taxon>Klebsiella pneumoniae complex</taxon>
    </lineage>
</organism>
<evidence type="ECO:0000313" key="1">
    <source>
        <dbReference type="EMBL" id="AHM82121.1"/>
    </source>
</evidence>
<dbReference type="HOGENOM" id="CLU_188469_0_0_6"/>
<sequence>MLPCLPPGRELAMFESLKTLWKKEQNPLQDYDQQSRQLAEEIARLEGELQRQPDNSDVQKTLMLTYNRALSVYAKSKSHRQDIDALFLQIDNLRNIIRRNI</sequence>
<accession>W8VIH0</accession>
<evidence type="ECO:0000313" key="2">
    <source>
        <dbReference type="Proteomes" id="UP000019586"/>
    </source>
</evidence>
<gene>
    <name evidence="1" type="ORF">KPNJ2_05357</name>
</gene>
<dbReference type="KEGG" id="kps:KPNJ2_05357"/>
<name>W8VIH0_KLEPN</name>
<protein>
    <submittedName>
        <fullName evidence="1">Uncharacterized protein</fullName>
    </submittedName>
</protein>
<proteinExistence type="predicted"/>
<dbReference type="EMBL" id="CP006918">
    <property type="protein sequence ID" value="AHM82121.1"/>
    <property type="molecule type" value="Genomic_DNA"/>
</dbReference>
<dbReference type="Proteomes" id="UP000019586">
    <property type="component" value="Chromosome"/>
</dbReference>
<dbReference type="PATRIC" id="fig|1420013.3.peg.5019"/>
<reference evidence="1 2" key="1">
    <citation type="journal article" date="2014" name="Proc. Natl. Acad. Sci. U.S.A.">
        <title>Molecular dissection of the evolution of carbapenem-resistant multilocus sequence type 258 Klebsiella pneumoniae.</title>
        <authorList>
            <person name="Deleo F.R."/>
            <person name="Chen L."/>
            <person name="Porcella S.F."/>
            <person name="Martens C.A."/>
            <person name="Kobayashi S.D."/>
            <person name="Porter A.R."/>
            <person name="Chavda K.D."/>
            <person name="Jacobs M.R."/>
            <person name="Mathema B."/>
            <person name="Olsen R.J."/>
            <person name="Bonomo R.A."/>
            <person name="Musser J.M."/>
            <person name="Kreiswirth B.N."/>
        </authorList>
    </citation>
    <scope>NUCLEOTIDE SEQUENCE [LARGE SCALE GENOMIC DNA]</scope>
    <source>
        <strain evidence="1">30684/NJST258_2</strain>
    </source>
</reference>